<sequence length="203" mass="22384">MSEALATADLPALPLGPISPAKARILAVAVDLFYERGYERTTVRDIAERAGILSGSLFHHFKSKQEILYTAMAATTQAMGEAAVAATEGVGDPREALRALMLAELSAIHREDGHAAYVLVDEWRSLDEEHRAAILKLRDGAYERAWRDTLDALGAAGRLRNNPRIARQLIRGALAWSRHWMREDGPLDLASLADEVLKTFVRD</sequence>
<dbReference type="SUPFAM" id="SSF46689">
    <property type="entry name" value="Homeodomain-like"/>
    <property type="match status" value="1"/>
</dbReference>
<dbReference type="InterPro" id="IPR009057">
    <property type="entry name" value="Homeodomain-like_sf"/>
</dbReference>
<keyword evidence="2 3" id="KW-0238">DNA-binding</keyword>
<dbReference type="AlphaFoldDB" id="A0AAE9XPS0"/>
<dbReference type="PROSITE" id="PS50977">
    <property type="entry name" value="HTH_TETR_2"/>
    <property type="match status" value="1"/>
</dbReference>
<organism evidence="5 6">
    <name type="scientific">Gimibacter soli</name>
    <dbReference type="NCBI Taxonomy" id="3024400"/>
    <lineage>
        <taxon>Bacteria</taxon>
        <taxon>Pseudomonadati</taxon>
        <taxon>Pseudomonadota</taxon>
        <taxon>Alphaproteobacteria</taxon>
        <taxon>Kordiimonadales</taxon>
        <taxon>Temperatibacteraceae</taxon>
        <taxon>Gimibacter</taxon>
    </lineage>
</organism>
<dbReference type="InterPro" id="IPR036271">
    <property type="entry name" value="Tet_transcr_reg_TetR-rel_C_sf"/>
</dbReference>
<evidence type="ECO:0000256" key="2">
    <source>
        <dbReference type="ARBA" id="ARBA00023125"/>
    </source>
</evidence>
<dbReference type="Pfam" id="PF00440">
    <property type="entry name" value="TetR_N"/>
    <property type="match status" value="1"/>
</dbReference>
<dbReference type="GO" id="GO:0003700">
    <property type="term" value="F:DNA-binding transcription factor activity"/>
    <property type="evidence" value="ECO:0007669"/>
    <property type="project" value="TreeGrafter"/>
</dbReference>
<dbReference type="PANTHER" id="PTHR30055">
    <property type="entry name" value="HTH-TYPE TRANSCRIPTIONAL REGULATOR RUTR"/>
    <property type="match status" value="1"/>
</dbReference>
<evidence type="ECO:0000259" key="4">
    <source>
        <dbReference type="PROSITE" id="PS50977"/>
    </source>
</evidence>
<evidence type="ECO:0000256" key="1">
    <source>
        <dbReference type="ARBA" id="ARBA00023054"/>
    </source>
</evidence>
<dbReference type="SUPFAM" id="SSF48498">
    <property type="entry name" value="Tetracyclin repressor-like, C-terminal domain"/>
    <property type="match status" value="1"/>
</dbReference>
<dbReference type="Proteomes" id="UP001217500">
    <property type="component" value="Chromosome"/>
</dbReference>
<dbReference type="InterPro" id="IPR050109">
    <property type="entry name" value="HTH-type_TetR-like_transc_reg"/>
</dbReference>
<dbReference type="RefSeq" id="WP_289503850.1">
    <property type="nucleotide sequence ID" value="NZ_CP116805.1"/>
</dbReference>
<feature type="DNA-binding region" description="H-T-H motif" evidence="3">
    <location>
        <begin position="42"/>
        <end position="61"/>
    </location>
</feature>
<dbReference type="PRINTS" id="PR00455">
    <property type="entry name" value="HTHTETR"/>
</dbReference>
<dbReference type="PANTHER" id="PTHR30055:SF183">
    <property type="entry name" value="NUCLEOID OCCLUSION FACTOR SLMA"/>
    <property type="match status" value="1"/>
</dbReference>
<evidence type="ECO:0000313" key="6">
    <source>
        <dbReference type="Proteomes" id="UP001217500"/>
    </source>
</evidence>
<dbReference type="Pfam" id="PF17932">
    <property type="entry name" value="TetR_C_24"/>
    <property type="match status" value="1"/>
</dbReference>
<protein>
    <submittedName>
        <fullName evidence="5">TetR/AcrR family transcriptional regulator</fullName>
    </submittedName>
</protein>
<keyword evidence="1" id="KW-0175">Coiled coil</keyword>
<name>A0AAE9XPS0_9PROT</name>
<evidence type="ECO:0000256" key="3">
    <source>
        <dbReference type="PROSITE-ProRule" id="PRU00335"/>
    </source>
</evidence>
<proteinExistence type="predicted"/>
<dbReference type="KEGG" id="gso:PH603_16455"/>
<dbReference type="InterPro" id="IPR041490">
    <property type="entry name" value="KstR2_TetR_C"/>
</dbReference>
<accession>A0AAE9XPS0</accession>
<reference evidence="5" key="1">
    <citation type="submission" date="2023-01" db="EMBL/GenBank/DDBJ databases">
        <title>The genome sequence of Kordiimonadaceae bacterium 6D33.</title>
        <authorList>
            <person name="Liu Y."/>
        </authorList>
    </citation>
    <scope>NUCLEOTIDE SEQUENCE</scope>
    <source>
        <strain evidence="5">6D33</strain>
    </source>
</reference>
<keyword evidence="6" id="KW-1185">Reference proteome</keyword>
<gene>
    <name evidence="5" type="ORF">PH603_16455</name>
</gene>
<dbReference type="EMBL" id="CP116805">
    <property type="protein sequence ID" value="WCL54131.1"/>
    <property type="molecule type" value="Genomic_DNA"/>
</dbReference>
<feature type="domain" description="HTH tetR-type" evidence="4">
    <location>
        <begin position="19"/>
        <end position="79"/>
    </location>
</feature>
<dbReference type="GO" id="GO:0000976">
    <property type="term" value="F:transcription cis-regulatory region binding"/>
    <property type="evidence" value="ECO:0007669"/>
    <property type="project" value="TreeGrafter"/>
</dbReference>
<dbReference type="Gene3D" id="1.10.357.10">
    <property type="entry name" value="Tetracycline Repressor, domain 2"/>
    <property type="match status" value="1"/>
</dbReference>
<evidence type="ECO:0000313" key="5">
    <source>
        <dbReference type="EMBL" id="WCL54131.1"/>
    </source>
</evidence>
<dbReference type="InterPro" id="IPR001647">
    <property type="entry name" value="HTH_TetR"/>
</dbReference>